<feature type="transmembrane region" description="Helical" evidence="1">
    <location>
        <begin position="278"/>
        <end position="296"/>
    </location>
</feature>
<dbReference type="GeneID" id="24865736"/>
<gene>
    <name evidence="2" type="ORF">MSMAP_2460</name>
</gene>
<proteinExistence type="predicted"/>
<feature type="transmembrane region" description="Helical" evidence="1">
    <location>
        <begin position="217"/>
        <end position="240"/>
    </location>
</feature>
<evidence type="ECO:0000313" key="3">
    <source>
        <dbReference type="Proteomes" id="UP000033116"/>
    </source>
</evidence>
<dbReference type="EMBL" id="CP009511">
    <property type="protein sequence ID" value="AKB62445.1"/>
    <property type="molecule type" value="Genomic_DNA"/>
</dbReference>
<keyword evidence="1" id="KW-0472">Membrane</keyword>
<evidence type="ECO:0000256" key="1">
    <source>
        <dbReference type="SAM" id="Phobius"/>
    </source>
</evidence>
<sequence>MKLSRKKIVVLYLLLIVLNIVLRFQPTSHEIGFDSFGIHILANSISEFGYAKWILSPLSVFGLYPLSYSSAVQFVISGLSQATGIEIQTIIFVYTVSIGILSIFTAYIFANALLPENDVFKFISAAIFSTSPAILTYTTWSIPSRGLLIILTPLLLYLVLNSTKSLKFSFLILILSTFLLATHHMFYFVLPSFLALIIALIPKLNKWKLRNEKFEKLAPLVFIIGFLIMFSIPFFTGRFLDASRYDPIYRSYTRYVGVLIPLSLGGLVYLMFKPRKRFTELFLLLNLILLTPFIYKQTYMKWYIPIFISPLIGIGLINLANSSFNKRTLIVSVLLLSSVVFSGYYQFLHEYDSSNYDERYIEDSTHLTGHWIKDNIESSVISNDELFAMRLLATTETVHQPTSSSMNNFIYGFAEVNLSNFEYYSINSEEFFYSTGKGIQDIGQARWYNFNKMNIDCQEFGINYFIENTRSRGNLVWNHQSEPSKLLSKAYGDSDAVYDIGATKIWKLS</sequence>
<dbReference type="AlphaFoldDB" id="A0A0E3RB81"/>
<keyword evidence="1" id="KW-1133">Transmembrane helix</keyword>
<accession>A0A0E3RB81</accession>
<feature type="transmembrane region" description="Helical" evidence="1">
    <location>
        <begin position="252"/>
        <end position="271"/>
    </location>
</feature>
<feature type="transmembrane region" description="Helical" evidence="1">
    <location>
        <begin position="302"/>
        <end position="321"/>
    </location>
</feature>
<dbReference type="Proteomes" id="UP000033116">
    <property type="component" value="Chromosome"/>
</dbReference>
<reference evidence="2 3" key="1">
    <citation type="submission" date="2014-07" db="EMBL/GenBank/DDBJ databases">
        <title>Methanogenic archaea and the global carbon cycle.</title>
        <authorList>
            <person name="Henriksen J.R."/>
            <person name="Luke J."/>
            <person name="Reinhart S."/>
            <person name="Benedict M.N."/>
            <person name="Youngblut N.D."/>
            <person name="Metcalf M.E."/>
            <person name="Whitaker R.J."/>
            <person name="Metcalf W.W."/>
        </authorList>
    </citation>
    <scope>NUCLEOTIDE SEQUENCE [LARGE SCALE GENOMIC DNA]</scope>
    <source>
        <strain evidence="2 3">SarPi</strain>
    </source>
</reference>
<protein>
    <recommendedName>
        <fullName evidence="4">Glycosyltransferase RgtA/B/C/D-like domain-containing protein</fullName>
    </recommendedName>
</protein>
<feature type="transmembrane region" description="Helical" evidence="1">
    <location>
        <begin position="328"/>
        <end position="347"/>
    </location>
</feature>
<keyword evidence="1" id="KW-0812">Transmembrane</keyword>
<name>A0A0E3RB81_METMZ</name>
<dbReference type="HOGENOM" id="CLU_526416_0_0_2"/>
<dbReference type="RefSeq" id="WP_048043918.1">
    <property type="nucleotide sequence ID" value="NZ_CP009511.1"/>
</dbReference>
<evidence type="ECO:0000313" key="2">
    <source>
        <dbReference type="EMBL" id="AKB62445.1"/>
    </source>
</evidence>
<feature type="transmembrane region" description="Helical" evidence="1">
    <location>
        <begin position="185"/>
        <end position="205"/>
    </location>
</feature>
<feature type="transmembrane region" description="Helical" evidence="1">
    <location>
        <begin position="58"/>
        <end position="79"/>
    </location>
</feature>
<evidence type="ECO:0008006" key="4">
    <source>
        <dbReference type="Google" id="ProtNLM"/>
    </source>
</evidence>
<feature type="transmembrane region" description="Helical" evidence="1">
    <location>
        <begin position="91"/>
        <end position="110"/>
    </location>
</feature>
<feature type="transmembrane region" description="Helical" evidence="1">
    <location>
        <begin position="122"/>
        <end position="142"/>
    </location>
</feature>
<organism evidence="2 3">
    <name type="scientific">Methanosarcina mazei SarPi</name>
    <dbReference type="NCBI Taxonomy" id="1434115"/>
    <lineage>
        <taxon>Archaea</taxon>
        <taxon>Methanobacteriati</taxon>
        <taxon>Methanobacteriota</taxon>
        <taxon>Stenosarchaea group</taxon>
        <taxon>Methanomicrobia</taxon>
        <taxon>Methanosarcinales</taxon>
        <taxon>Methanosarcinaceae</taxon>
        <taxon>Methanosarcina</taxon>
    </lineage>
</organism>
<dbReference type="PATRIC" id="fig|1434115.4.peg.3142"/>